<dbReference type="PANTHER" id="PTHR30203:SF20">
    <property type="entry name" value="MULTIDRUG RESISTANCE OUTER MEMBRANE PROTEIN MDTP-RELATED"/>
    <property type="match status" value="1"/>
</dbReference>
<sequence>MKAFYITRTASSLAAVLLLSACSMIPPSEPQHHSLLTAQQVHLYQRDLSDIKTDWWTQFNDPQLNQLITLGLTNNLTLQQAQQRIELATQQVALAQAGDKPSLNLNVSGGAMGANLHSLSPNHAEFSALGMLLPSFSYQFDFWGKNKAIIAAATNQKLSLEAQAVQAKLLLSAAITSSYFSLQNNYRLAQNIQLLVRETNKQRAVIEDQIHRGLASKAELFQQQGDLDKLSAQLSMTITQQQLAKNQLALYLAKTPEQLGTLLTPNAHPINQLNTMTTIPMNLLGRRADIIANKWLVEANQQGIKQAKAAYYPDMNLMVMGVFQKLSSMNPADLFLSGATIATTLPLYDGGVRDANYASANIHYDQAVTIYNQSVLTAVKQASDAIVNLQEALQQQALTVASTTQYQQAYMIFKHRYQRGLASFSEMNNAQIKWHQQVIQTTNADNATLQNQLQLIVALGGGYHAQQ</sequence>
<dbReference type="EMBL" id="PYOP01000001">
    <property type="protein sequence ID" value="PSW99626.1"/>
    <property type="molecule type" value="Genomic_DNA"/>
</dbReference>
<keyword evidence="5 10" id="KW-0732">Signal</keyword>
<dbReference type="EMBL" id="PYLW01000014">
    <property type="protein sequence ID" value="PSV95626.1"/>
    <property type="molecule type" value="Genomic_DNA"/>
</dbReference>
<reference evidence="11 14" key="1">
    <citation type="submission" date="2018-01" db="EMBL/GenBank/DDBJ databases">
        <title>Whole genome sequencing of Histamine producing bacteria.</title>
        <authorList>
            <person name="Butler K."/>
        </authorList>
    </citation>
    <scope>NUCLEOTIDE SEQUENCE [LARGE SCALE GENOMIC DNA]</scope>
    <source>
        <strain evidence="12 13">ATCC 51761</strain>
        <strain evidence="11 14">NCIMB 13481</strain>
    </source>
</reference>
<keyword evidence="3 10" id="KW-1134">Transmembrane beta strand</keyword>
<evidence type="ECO:0000256" key="5">
    <source>
        <dbReference type="ARBA" id="ARBA00022729"/>
    </source>
</evidence>
<evidence type="ECO:0000313" key="12">
    <source>
        <dbReference type="EMBL" id="PSW99626.1"/>
    </source>
</evidence>
<evidence type="ECO:0008006" key="15">
    <source>
        <dbReference type="Google" id="ProtNLM"/>
    </source>
</evidence>
<evidence type="ECO:0000313" key="14">
    <source>
        <dbReference type="Proteomes" id="UP000241954"/>
    </source>
</evidence>
<dbReference type="GO" id="GO:0015562">
    <property type="term" value="F:efflux transmembrane transporter activity"/>
    <property type="evidence" value="ECO:0007669"/>
    <property type="project" value="InterPro"/>
</dbReference>
<dbReference type="Pfam" id="PF02321">
    <property type="entry name" value="OEP"/>
    <property type="match status" value="2"/>
</dbReference>
<dbReference type="NCBIfam" id="TIGR01845">
    <property type="entry name" value="outer_NodT"/>
    <property type="match status" value="1"/>
</dbReference>
<comment type="function">
    <text evidence="9">Could be involved in resistance to puromycin, acriflavine and tetraphenylarsonium chloride.</text>
</comment>
<accession>A0A0D8P4R5</accession>
<evidence type="ECO:0000256" key="7">
    <source>
        <dbReference type="ARBA" id="ARBA00023139"/>
    </source>
</evidence>
<keyword evidence="6 10" id="KW-0472">Membrane</keyword>
<dbReference type="PROSITE" id="PS51257">
    <property type="entry name" value="PROKAR_LIPOPROTEIN"/>
    <property type="match status" value="1"/>
</dbReference>
<dbReference type="Proteomes" id="UP000241954">
    <property type="component" value="Unassembled WGS sequence"/>
</dbReference>
<organism evidence="11 14">
    <name type="scientific">Photobacterium iliopiscarium</name>
    <dbReference type="NCBI Taxonomy" id="56192"/>
    <lineage>
        <taxon>Bacteria</taxon>
        <taxon>Pseudomonadati</taxon>
        <taxon>Pseudomonadota</taxon>
        <taxon>Gammaproteobacteria</taxon>
        <taxon>Vibrionales</taxon>
        <taxon>Vibrionaceae</taxon>
        <taxon>Photobacterium</taxon>
    </lineage>
</organism>
<dbReference type="SUPFAM" id="SSF56954">
    <property type="entry name" value="Outer membrane efflux proteins (OEP)"/>
    <property type="match status" value="1"/>
</dbReference>
<keyword evidence="8 10" id="KW-0449">Lipoprotein</keyword>
<comment type="subcellular location">
    <subcellularLocation>
        <location evidence="10">Cell outer membrane</location>
        <topology evidence="10">Lipid-anchor</topology>
    </subcellularLocation>
    <subcellularLocation>
        <location evidence="1">Membrane</location>
    </subcellularLocation>
</comment>
<proteinExistence type="inferred from homology"/>
<evidence type="ECO:0000256" key="10">
    <source>
        <dbReference type="RuleBase" id="RU362097"/>
    </source>
</evidence>
<keyword evidence="4 10" id="KW-0812">Transmembrane</keyword>
<keyword evidence="7 10" id="KW-0564">Palmitate</keyword>
<evidence type="ECO:0000256" key="6">
    <source>
        <dbReference type="ARBA" id="ARBA00023136"/>
    </source>
</evidence>
<evidence type="ECO:0000313" key="13">
    <source>
        <dbReference type="Proteomes" id="UP000241190"/>
    </source>
</evidence>
<comment type="caution">
    <text evidence="11">The sequence shown here is derived from an EMBL/GenBank/DDBJ whole genome shotgun (WGS) entry which is preliminary data.</text>
</comment>
<evidence type="ECO:0000256" key="1">
    <source>
        <dbReference type="ARBA" id="ARBA00004370"/>
    </source>
</evidence>
<comment type="similarity">
    <text evidence="2 10">Belongs to the outer membrane factor (OMF) (TC 1.B.17) family.</text>
</comment>
<dbReference type="GeneID" id="93547193"/>
<evidence type="ECO:0000256" key="4">
    <source>
        <dbReference type="ARBA" id="ARBA00022692"/>
    </source>
</evidence>
<dbReference type="InterPro" id="IPR010131">
    <property type="entry name" value="MdtP/NodT-like"/>
</dbReference>
<dbReference type="Gene3D" id="2.20.200.10">
    <property type="entry name" value="Outer membrane efflux proteins (OEP)"/>
    <property type="match status" value="1"/>
</dbReference>
<dbReference type="Proteomes" id="UP000241190">
    <property type="component" value="Unassembled WGS sequence"/>
</dbReference>
<evidence type="ECO:0000313" key="11">
    <source>
        <dbReference type="EMBL" id="PSV95626.1"/>
    </source>
</evidence>
<keyword evidence="13" id="KW-1185">Reference proteome</keyword>
<dbReference type="STRING" id="56192.UB38_06190"/>
<dbReference type="InterPro" id="IPR003423">
    <property type="entry name" value="OMP_efflux"/>
</dbReference>
<feature type="signal peptide" evidence="10">
    <location>
        <begin position="1"/>
        <end position="25"/>
    </location>
</feature>
<evidence type="ECO:0000256" key="3">
    <source>
        <dbReference type="ARBA" id="ARBA00022452"/>
    </source>
</evidence>
<gene>
    <name evidence="11" type="ORF">C9I88_13285</name>
    <name evidence="12" type="ORF">C9J52_00015</name>
</gene>
<dbReference type="AlphaFoldDB" id="A0A0D8P4R5"/>
<evidence type="ECO:0000256" key="2">
    <source>
        <dbReference type="ARBA" id="ARBA00007613"/>
    </source>
</evidence>
<evidence type="ECO:0000256" key="8">
    <source>
        <dbReference type="ARBA" id="ARBA00023288"/>
    </source>
</evidence>
<dbReference type="Gene3D" id="1.20.1600.10">
    <property type="entry name" value="Outer membrane efflux proteins (OEP)"/>
    <property type="match status" value="1"/>
</dbReference>
<dbReference type="RefSeq" id="WP_045035359.1">
    <property type="nucleotide sequence ID" value="NZ_CAMQYU010000036.1"/>
</dbReference>
<protein>
    <recommendedName>
        <fullName evidence="15">Multidrug transporter</fullName>
    </recommendedName>
</protein>
<feature type="chain" id="PRO_5021528672" description="Multidrug transporter" evidence="10">
    <location>
        <begin position="26"/>
        <end position="467"/>
    </location>
</feature>
<dbReference type="GO" id="GO:0009279">
    <property type="term" value="C:cell outer membrane"/>
    <property type="evidence" value="ECO:0007669"/>
    <property type="project" value="UniProtKB-SubCell"/>
</dbReference>
<name>A0A0D8P4R5_9GAMM</name>
<dbReference type="OrthoDB" id="9770517at2"/>
<evidence type="ECO:0000256" key="9">
    <source>
        <dbReference type="ARBA" id="ARBA00037313"/>
    </source>
</evidence>
<dbReference type="PANTHER" id="PTHR30203">
    <property type="entry name" value="OUTER MEMBRANE CATION EFFLUX PROTEIN"/>
    <property type="match status" value="1"/>
</dbReference>